<feature type="region of interest" description="Disordered" evidence="1">
    <location>
        <begin position="219"/>
        <end position="277"/>
    </location>
</feature>
<evidence type="ECO:0000256" key="1">
    <source>
        <dbReference type="SAM" id="MobiDB-lite"/>
    </source>
</evidence>
<dbReference type="Gene3D" id="3.30.420.10">
    <property type="entry name" value="Ribonuclease H-like superfamily/Ribonuclease H"/>
    <property type="match status" value="1"/>
</dbReference>
<dbReference type="InterPro" id="IPR036397">
    <property type="entry name" value="RNaseH_sf"/>
</dbReference>
<feature type="compositionally biased region" description="Polar residues" evidence="1">
    <location>
        <begin position="261"/>
        <end position="277"/>
    </location>
</feature>
<evidence type="ECO:0000259" key="2">
    <source>
        <dbReference type="Pfam" id="PF13976"/>
    </source>
</evidence>
<feature type="compositionally biased region" description="Basic and acidic residues" evidence="1">
    <location>
        <begin position="339"/>
        <end position="358"/>
    </location>
</feature>
<dbReference type="InterPro" id="IPR012337">
    <property type="entry name" value="RNaseH-like_sf"/>
</dbReference>
<gene>
    <name evidence="3" type="ORF">Tci_600268</name>
</gene>
<reference evidence="3" key="1">
    <citation type="journal article" date="2019" name="Sci. Rep.">
        <title>Draft genome of Tanacetum cinerariifolium, the natural source of mosquito coil.</title>
        <authorList>
            <person name="Yamashiro T."/>
            <person name="Shiraishi A."/>
            <person name="Satake H."/>
            <person name="Nakayama K."/>
        </authorList>
    </citation>
    <scope>NUCLEOTIDE SEQUENCE</scope>
</reference>
<feature type="domain" description="GAG-pre-integrase" evidence="2">
    <location>
        <begin position="40"/>
        <end position="96"/>
    </location>
</feature>
<organism evidence="3">
    <name type="scientific">Tanacetum cinerariifolium</name>
    <name type="common">Dalmatian daisy</name>
    <name type="synonym">Chrysanthemum cinerariifolium</name>
    <dbReference type="NCBI Taxonomy" id="118510"/>
    <lineage>
        <taxon>Eukaryota</taxon>
        <taxon>Viridiplantae</taxon>
        <taxon>Streptophyta</taxon>
        <taxon>Embryophyta</taxon>
        <taxon>Tracheophyta</taxon>
        <taxon>Spermatophyta</taxon>
        <taxon>Magnoliopsida</taxon>
        <taxon>eudicotyledons</taxon>
        <taxon>Gunneridae</taxon>
        <taxon>Pentapetalae</taxon>
        <taxon>asterids</taxon>
        <taxon>campanulids</taxon>
        <taxon>Asterales</taxon>
        <taxon>Asteraceae</taxon>
        <taxon>Asteroideae</taxon>
        <taxon>Anthemideae</taxon>
        <taxon>Anthemidinae</taxon>
        <taxon>Tanacetum</taxon>
    </lineage>
</organism>
<feature type="non-terminal residue" evidence="3">
    <location>
        <position position="358"/>
    </location>
</feature>
<dbReference type="AlphaFoldDB" id="A0A699JE43"/>
<dbReference type="InterPro" id="IPR025724">
    <property type="entry name" value="GAG-pre-integrase_dom"/>
</dbReference>
<dbReference type="PANTHER" id="PTHR42648">
    <property type="entry name" value="TRANSPOSASE, PUTATIVE-RELATED"/>
    <property type="match status" value="1"/>
</dbReference>
<dbReference type="Pfam" id="PF13976">
    <property type="entry name" value="gag_pre-integrs"/>
    <property type="match status" value="1"/>
</dbReference>
<comment type="caution">
    <text evidence="3">The sequence shown here is derived from an EMBL/GenBank/DDBJ whole genome shotgun (WGS) entry which is preliminary data.</text>
</comment>
<dbReference type="SUPFAM" id="SSF53098">
    <property type="entry name" value="Ribonuclease H-like"/>
    <property type="match status" value="1"/>
</dbReference>
<feature type="region of interest" description="Disordered" evidence="1">
    <location>
        <begin position="332"/>
        <end position="358"/>
    </location>
</feature>
<sequence>MYDKKNSVFFTDTECVVLSSNFKLPDENHMLLRVPRENNMYNVDLKNVMPSGDLTCLFSKDTLDESNLWYRRLGHINFKTMNKLVKGNLVRGLPSKVLKIIILVLLVRRESKIEPLNGVEERKNRTLIEAARTMLADSLLPISFWAEAVNTACCVQNRVLVTKPHNKTPYELLLGNLDVGKVRKETVSTQQYVLLPLWSTGFKDPQNIDAAATIDVKGNETEVHVSPSSSDKPKKHDEKSKREAKGKHPVDFAPVTAVRPNPTNSTNSFNAASPSDNAVNMPALEDIIYSDDEEDAGVEADFSNLETSITVSPILTTRVHKDHHVTQIIDGKSASTPIDTEKPLLKDPDGEDVDVHIY</sequence>
<evidence type="ECO:0000313" key="3">
    <source>
        <dbReference type="EMBL" id="GFA28296.1"/>
    </source>
</evidence>
<name>A0A699JE43_TANCI</name>
<proteinExistence type="predicted"/>
<feature type="compositionally biased region" description="Basic and acidic residues" evidence="1">
    <location>
        <begin position="231"/>
        <end position="250"/>
    </location>
</feature>
<protein>
    <submittedName>
        <fullName evidence="3">Ribonuclease H-like domain-containing protein</fullName>
    </submittedName>
</protein>
<dbReference type="GO" id="GO:0003676">
    <property type="term" value="F:nucleic acid binding"/>
    <property type="evidence" value="ECO:0007669"/>
    <property type="project" value="InterPro"/>
</dbReference>
<dbReference type="PANTHER" id="PTHR42648:SF28">
    <property type="entry name" value="TRANSPOSON-ENCODED PROTEIN WITH RIBONUCLEASE H-LIKE AND RETROVIRUS ZINC FINGER-LIKE DOMAINS"/>
    <property type="match status" value="1"/>
</dbReference>
<accession>A0A699JE43</accession>
<dbReference type="EMBL" id="BKCJ010397916">
    <property type="protein sequence ID" value="GFA28296.1"/>
    <property type="molecule type" value="Genomic_DNA"/>
</dbReference>
<dbReference type="InterPro" id="IPR039537">
    <property type="entry name" value="Retrotran_Ty1/copia-like"/>
</dbReference>